<dbReference type="InterPro" id="IPR001683">
    <property type="entry name" value="PX_dom"/>
</dbReference>
<gene>
    <name evidence="2" type="ORF">BSTOLATCC_MIC44345</name>
</gene>
<name>A0AAU9JI97_9CILI</name>
<dbReference type="EMBL" id="CAJZBQ010000044">
    <property type="protein sequence ID" value="CAG9327717.1"/>
    <property type="molecule type" value="Genomic_DNA"/>
</dbReference>
<evidence type="ECO:0000313" key="3">
    <source>
        <dbReference type="Proteomes" id="UP001162131"/>
    </source>
</evidence>
<sequence length="383" mass="45565">MNAGIFGNEIEVSHYDRDPNCPPEDFVEIHVSNPRLYEESTFSKYTVYMVHGIDIEGRFESYRRYSDFLVLRNLLTNRWPGCLIAPLPPKKFIGNFSDAFIESRRKMLSYFLRQLVKHKFLYKSEEFHLFIRGAADFEERSNEIRWSIHDIAYTNERICTYDSDLKVTDKMLFQLIDDEKFLKQSLENLQNLKKNVKSILSEFITFQSLYSNMNERIKDIESRYIGNMRDFRDGMIFPFDKIKLENPYKELFDWIQREILEIKSTLEAISKKNYYENIKLQKEKQFCKIAKVKDKERIDNSNKIVCKNRDLATAISLKKEIEDITKILSIMIIRLCVQELPDFKKNRVSAYEKMIKKFSELALAGFHEIVNFQRNSQILGINE</sequence>
<keyword evidence="3" id="KW-1185">Reference proteome</keyword>
<dbReference type="PANTHER" id="PTHR10555">
    <property type="entry name" value="SORTING NEXIN"/>
    <property type="match status" value="1"/>
</dbReference>
<dbReference type="PANTHER" id="PTHR10555:SF170">
    <property type="entry name" value="FI18122P1"/>
    <property type="match status" value="1"/>
</dbReference>
<dbReference type="Gene3D" id="3.30.1520.10">
    <property type="entry name" value="Phox-like domain"/>
    <property type="match status" value="1"/>
</dbReference>
<proteinExistence type="predicted"/>
<dbReference type="GO" id="GO:0005768">
    <property type="term" value="C:endosome"/>
    <property type="evidence" value="ECO:0007669"/>
    <property type="project" value="TreeGrafter"/>
</dbReference>
<accession>A0AAU9JI97</accession>
<comment type="caution">
    <text evidence="2">The sequence shown here is derived from an EMBL/GenBank/DDBJ whole genome shotgun (WGS) entry which is preliminary data.</text>
</comment>
<dbReference type="PROSITE" id="PS50195">
    <property type="entry name" value="PX"/>
    <property type="match status" value="1"/>
</dbReference>
<dbReference type="Pfam" id="PF00787">
    <property type="entry name" value="PX"/>
    <property type="match status" value="1"/>
</dbReference>
<dbReference type="CDD" id="cd06093">
    <property type="entry name" value="PX_domain"/>
    <property type="match status" value="1"/>
</dbReference>
<protein>
    <recommendedName>
        <fullName evidence="1">PX domain-containing protein</fullName>
    </recommendedName>
</protein>
<feature type="domain" description="PX" evidence="1">
    <location>
        <begin position="23"/>
        <end position="138"/>
    </location>
</feature>
<organism evidence="2 3">
    <name type="scientific">Blepharisma stoltei</name>
    <dbReference type="NCBI Taxonomy" id="1481888"/>
    <lineage>
        <taxon>Eukaryota</taxon>
        <taxon>Sar</taxon>
        <taxon>Alveolata</taxon>
        <taxon>Ciliophora</taxon>
        <taxon>Postciliodesmatophora</taxon>
        <taxon>Heterotrichea</taxon>
        <taxon>Heterotrichida</taxon>
        <taxon>Blepharismidae</taxon>
        <taxon>Blepharisma</taxon>
    </lineage>
</organism>
<dbReference type="SUPFAM" id="SSF64268">
    <property type="entry name" value="PX domain"/>
    <property type="match status" value="1"/>
</dbReference>
<dbReference type="InterPro" id="IPR036871">
    <property type="entry name" value="PX_dom_sf"/>
</dbReference>
<evidence type="ECO:0000259" key="1">
    <source>
        <dbReference type="PROSITE" id="PS50195"/>
    </source>
</evidence>
<dbReference type="AlphaFoldDB" id="A0AAU9JI97"/>
<dbReference type="SMART" id="SM00312">
    <property type="entry name" value="PX"/>
    <property type="match status" value="1"/>
</dbReference>
<dbReference type="GO" id="GO:0035091">
    <property type="term" value="F:phosphatidylinositol binding"/>
    <property type="evidence" value="ECO:0007669"/>
    <property type="project" value="InterPro"/>
</dbReference>
<dbReference type="Proteomes" id="UP001162131">
    <property type="component" value="Unassembled WGS sequence"/>
</dbReference>
<reference evidence="2" key="1">
    <citation type="submission" date="2021-09" db="EMBL/GenBank/DDBJ databases">
        <authorList>
            <consortium name="AG Swart"/>
            <person name="Singh M."/>
            <person name="Singh A."/>
            <person name="Seah K."/>
            <person name="Emmerich C."/>
        </authorList>
    </citation>
    <scope>NUCLEOTIDE SEQUENCE</scope>
    <source>
        <strain evidence="2">ATCC30299</strain>
    </source>
</reference>
<evidence type="ECO:0000313" key="2">
    <source>
        <dbReference type="EMBL" id="CAG9327717.1"/>
    </source>
</evidence>